<dbReference type="AlphaFoldDB" id="A0A1H6A9A7"/>
<dbReference type="RefSeq" id="WP_103911185.1">
    <property type="nucleotide sequence ID" value="NZ_FNUZ01000004.1"/>
</dbReference>
<name>A0A1H6A9A7_9RHOB</name>
<dbReference type="InterPro" id="IPR014729">
    <property type="entry name" value="Rossmann-like_a/b/a_fold"/>
</dbReference>
<dbReference type="EMBL" id="FNUZ01000004">
    <property type="protein sequence ID" value="SEG44316.1"/>
    <property type="molecule type" value="Genomic_DNA"/>
</dbReference>
<dbReference type="PANTHER" id="PTHR46268">
    <property type="entry name" value="STRESS RESPONSE PROTEIN NHAX"/>
    <property type="match status" value="1"/>
</dbReference>
<dbReference type="PANTHER" id="PTHR46268:SF6">
    <property type="entry name" value="UNIVERSAL STRESS PROTEIN UP12"/>
    <property type="match status" value="1"/>
</dbReference>
<dbReference type="PRINTS" id="PR01438">
    <property type="entry name" value="UNVRSLSTRESS"/>
</dbReference>
<dbReference type="Pfam" id="PF00582">
    <property type="entry name" value="Usp"/>
    <property type="match status" value="1"/>
</dbReference>
<dbReference type="SUPFAM" id="SSF52402">
    <property type="entry name" value="Adenine nucleotide alpha hydrolases-like"/>
    <property type="match status" value="1"/>
</dbReference>
<accession>A0A1H6A9A7</accession>
<dbReference type="Gene3D" id="3.40.50.620">
    <property type="entry name" value="HUPs"/>
    <property type="match status" value="1"/>
</dbReference>
<dbReference type="OrthoDB" id="9792500at2"/>
<feature type="domain" description="UspA" evidence="2">
    <location>
        <begin position="1"/>
        <end position="135"/>
    </location>
</feature>
<organism evidence="3 4">
    <name type="scientific">Thalassococcus halodurans</name>
    <dbReference type="NCBI Taxonomy" id="373675"/>
    <lineage>
        <taxon>Bacteria</taxon>
        <taxon>Pseudomonadati</taxon>
        <taxon>Pseudomonadota</taxon>
        <taxon>Alphaproteobacteria</taxon>
        <taxon>Rhodobacterales</taxon>
        <taxon>Roseobacteraceae</taxon>
        <taxon>Thalassococcus</taxon>
    </lineage>
</organism>
<dbReference type="InterPro" id="IPR006016">
    <property type="entry name" value="UspA"/>
</dbReference>
<gene>
    <name evidence="3" type="ORF">SAMN04488045_2879</name>
</gene>
<proteinExistence type="inferred from homology"/>
<evidence type="ECO:0000313" key="4">
    <source>
        <dbReference type="Proteomes" id="UP000236752"/>
    </source>
</evidence>
<reference evidence="3 4" key="1">
    <citation type="submission" date="2016-10" db="EMBL/GenBank/DDBJ databases">
        <authorList>
            <person name="de Groot N.N."/>
        </authorList>
    </citation>
    <scope>NUCLEOTIDE SEQUENCE [LARGE SCALE GENOMIC DNA]</scope>
    <source>
        <strain evidence="3 4">DSM 26915</strain>
    </source>
</reference>
<evidence type="ECO:0000313" key="3">
    <source>
        <dbReference type="EMBL" id="SEG44316.1"/>
    </source>
</evidence>
<protein>
    <submittedName>
        <fullName evidence="3">Nucleotide-binding universal stress protein, UspA family</fullName>
    </submittedName>
</protein>
<dbReference type="InterPro" id="IPR006015">
    <property type="entry name" value="Universal_stress_UspA"/>
</dbReference>
<dbReference type="CDD" id="cd00293">
    <property type="entry name" value="USP-like"/>
    <property type="match status" value="1"/>
</dbReference>
<sequence>MYKNILIPIAPDHEGTLMESVAVARALADEDAKLTVLSVVEMAASYVMAEVPLTAFDNSRDEVEAQMKEVLHEDSHIDLKVLLGHPPMIINDTAQEDGCDLIVIRSHKPGLADWFLGSTASRVVRHAGCSVHVIR</sequence>
<evidence type="ECO:0000256" key="1">
    <source>
        <dbReference type="ARBA" id="ARBA00008791"/>
    </source>
</evidence>
<dbReference type="Proteomes" id="UP000236752">
    <property type="component" value="Unassembled WGS sequence"/>
</dbReference>
<comment type="similarity">
    <text evidence="1">Belongs to the universal stress protein A family.</text>
</comment>
<evidence type="ECO:0000259" key="2">
    <source>
        <dbReference type="Pfam" id="PF00582"/>
    </source>
</evidence>
<keyword evidence="4" id="KW-1185">Reference proteome</keyword>